<evidence type="ECO:0000313" key="2">
    <source>
        <dbReference type="Proteomes" id="UP000019197"/>
    </source>
</evidence>
<dbReference type="EMBL" id="CBXE010000367">
    <property type="protein sequence ID" value="CDL86649.1"/>
    <property type="molecule type" value="Genomic_DNA"/>
</dbReference>
<comment type="caution">
    <text evidence="1">The sequence shown here is derived from an EMBL/GenBank/DDBJ whole genome shotgun (WGS) entry which is preliminary data.</text>
</comment>
<evidence type="ECO:0000313" key="1">
    <source>
        <dbReference type="EMBL" id="CDL86649.1"/>
    </source>
</evidence>
<dbReference type="Proteomes" id="UP000019197">
    <property type="component" value="Unassembled WGS sequence"/>
</dbReference>
<organism evidence="1 2">
    <name type="scientific">Xenorhabdus cabanillasii JM26</name>
    <dbReference type="NCBI Taxonomy" id="1427517"/>
    <lineage>
        <taxon>Bacteria</taxon>
        <taxon>Pseudomonadati</taxon>
        <taxon>Pseudomonadota</taxon>
        <taxon>Gammaproteobacteria</taxon>
        <taxon>Enterobacterales</taxon>
        <taxon>Morganellaceae</taxon>
        <taxon>Xenorhabdus</taxon>
    </lineage>
</organism>
<accession>W1J7D8</accession>
<reference evidence="1 2" key="1">
    <citation type="submission" date="2013-11" db="EMBL/GenBank/DDBJ databases">
        <title>Draft genome sequence and annotation of the entomopathogenic bacterium, Xenorhabdus cabanillasi strain JM26.</title>
        <authorList>
            <person name="Gualtieri M."/>
            <person name="Ogier J.C."/>
            <person name="Pages S."/>
            <person name="Givaudan A."/>
            <person name="Gaudriault S."/>
        </authorList>
    </citation>
    <scope>NUCLEOTIDE SEQUENCE [LARGE SCALE GENOMIC DNA]</scope>
    <source>
        <strain evidence="1 2">JM26</strain>
    </source>
</reference>
<dbReference type="RefSeq" id="WP_232217519.1">
    <property type="nucleotide sequence ID" value="NZ_CAWLVK010000367.1"/>
</dbReference>
<dbReference type="SUPFAM" id="SSF56712">
    <property type="entry name" value="Prokaryotic type I DNA topoisomerase"/>
    <property type="match status" value="1"/>
</dbReference>
<proteinExistence type="predicted"/>
<evidence type="ECO:0008006" key="3">
    <source>
        <dbReference type="Google" id="ProtNLM"/>
    </source>
</evidence>
<protein>
    <recommendedName>
        <fullName evidence="3">Toprim domain-containing protein</fullName>
    </recommendedName>
</protein>
<dbReference type="Gene3D" id="3.40.50.140">
    <property type="match status" value="1"/>
</dbReference>
<gene>
    <name evidence="1" type="ORF">XCR1_4290007</name>
</gene>
<dbReference type="AlphaFoldDB" id="W1J7D8"/>
<sequence>MRLFIAEKPNLAQVIAQALGKHEHKEGYIKCGGDVVSYCVGHLLKIAPPEE</sequence>
<name>W1J7D8_9GAMM</name>
<dbReference type="InterPro" id="IPR023405">
    <property type="entry name" value="Topo_IA_core_domain"/>
</dbReference>